<reference evidence="2 3" key="1">
    <citation type="submission" date="2019-08" db="EMBL/GenBank/DDBJ databases">
        <title>The genome of the soybean aphid Biotype 1, its phylome, world population structure and adaptation to the North American continent.</title>
        <authorList>
            <person name="Giordano R."/>
            <person name="Donthu R.K."/>
            <person name="Hernandez A.G."/>
            <person name="Wright C.L."/>
            <person name="Zimin A.V."/>
        </authorList>
    </citation>
    <scope>NUCLEOTIDE SEQUENCE [LARGE SCALE GENOMIC DNA]</scope>
    <source>
        <tissue evidence="2">Whole aphids</tissue>
    </source>
</reference>
<keyword evidence="3" id="KW-1185">Reference proteome</keyword>
<dbReference type="Proteomes" id="UP000475862">
    <property type="component" value="Unassembled WGS sequence"/>
</dbReference>
<dbReference type="AlphaFoldDB" id="A0A6G0TSM1"/>
<comment type="caution">
    <text evidence="2">The sequence shown here is derived from an EMBL/GenBank/DDBJ whole genome shotgun (WGS) entry which is preliminary data.</text>
</comment>
<organism evidence="2 3">
    <name type="scientific">Aphis glycines</name>
    <name type="common">Soybean aphid</name>
    <dbReference type="NCBI Taxonomy" id="307491"/>
    <lineage>
        <taxon>Eukaryota</taxon>
        <taxon>Metazoa</taxon>
        <taxon>Ecdysozoa</taxon>
        <taxon>Arthropoda</taxon>
        <taxon>Hexapoda</taxon>
        <taxon>Insecta</taxon>
        <taxon>Pterygota</taxon>
        <taxon>Neoptera</taxon>
        <taxon>Paraneoptera</taxon>
        <taxon>Hemiptera</taxon>
        <taxon>Sternorrhyncha</taxon>
        <taxon>Aphidomorpha</taxon>
        <taxon>Aphidoidea</taxon>
        <taxon>Aphididae</taxon>
        <taxon>Aphidini</taxon>
        <taxon>Aphis</taxon>
        <taxon>Aphis</taxon>
    </lineage>
</organism>
<dbReference type="EMBL" id="VYZN01000017">
    <property type="protein sequence ID" value="KAE9538078.1"/>
    <property type="molecule type" value="Genomic_DNA"/>
</dbReference>
<accession>A0A6G0TSM1</accession>
<name>A0A6G0TSM1_APHGL</name>
<protein>
    <submittedName>
        <fullName evidence="2">Uncharacterized protein</fullName>
    </submittedName>
</protein>
<feature type="non-terminal residue" evidence="2">
    <location>
        <position position="1"/>
    </location>
</feature>
<proteinExistence type="predicted"/>
<sequence>YRRNCDQETILLFQTNFYLFFDTKQYYKNKKKINIRIQTIKKILISELHLRTESHSGLFLVFGGVITRSCIPLDSSSEQLSSGVNRHSLLRYDLSLPLEANIKPKNGGDGFKGLVKYSGWNCLFLDVLHIQCSLHNDDDAFLQLFQILHRVYLNFYIRITDEIPFLNIVVLLPSLIVPPLFSGQCSGISIINGSLAFEFISVVSAFSKPRQIPKNGLRFSRHHLHASILPSTPLVPKPPGTMTPLVKHTCLEATSQKVDIFLLTCSTLEHGFVLLQITRSGLQQMAYFQYHQLCHQVQQHKPNNKININRNVVLAMQSENVPASMFRYGSILMDVTWTPQDFRSVPIDEAMMPLPTPLMTPPVTKMYFMIKYFSGQKESKNAENDRRDSKMSRTREQTH</sequence>
<evidence type="ECO:0000313" key="2">
    <source>
        <dbReference type="EMBL" id="KAE9538078.1"/>
    </source>
</evidence>
<gene>
    <name evidence="2" type="ORF">AGLY_006050</name>
</gene>
<feature type="region of interest" description="Disordered" evidence="1">
    <location>
        <begin position="378"/>
        <end position="399"/>
    </location>
</feature>
<evidence type="ECO:0000313" key="3">
    <source>
        <dbReference type="Proteomes" id="UP000475862"/>
    </source>
</evidence>
<evidence type="ECO:0000256" key="1">
    <source>
        <dbReference type="SAM" id="MobiDB-lite"/>
    </source>
</evidence>